<reference evidence="1 2" key="1">
    <citation type="submission" date="2014-04" db="EMBL/GenBank/DDBJ databases">
        <authorList>
            <person name="Sears C."/>
            <person name="Carroll K."/>
            <person name="Sack B.R."/>
            <person name="Qadri F."/>
            <person name="Myers L.L."/>
            <person name="Chung G.-T."/>
            <person name="Escheverria P."/>
            <person name="Fraser C.M."/>
            <person name="Sadzewicz L."/>
            <person name="Shefchek K.A."/>
            <person name="Tallon L."/>
            <person name="Das S.P."/>
            <person name="Daugherty S."/>
            <person name="Mongodin E.F."/>
        </authorList>
    </citation>
    <scope>NUCLEOTIDE SEQUENCE [LARGE SCALE GENOMIC DNA]</scope>
    <source>
        <strain evidence="1 2">3975 RP4</strain>
    </source>
</reference>
<name>A0A069SBT0_PHOVU</name>
<organism evidence="1 2">
    <name type="scientific">Phocaeicola vulgatus str. 3975 RP4</name>
    <dbReference type="NCBI Taxonomy" id="1339352"/>
    <lineage>
        <taxon>Bacteria</taxon>
        <taxon>Pseudomonadati</taxon>
        <taxon>Bacteroidota</taxon>
        <taxon>Bacteroidia</taxon>
        <taxon>Bacteroidales</taxon>
        <taxon>Bacteroidaceae</taxon>
        <taxon>Phocaeicola</taxon>
    </lineage>
</organism>
<dbReference type="AlphaFoldDB" id="A0A069SBT0"/>
<accession>A0A069SBT0</accession>
<dbReference type="EMBL" id="JNHM01000081">
    <property type="protein sequence ID" value="KDS48495.1"/>
    <property type="molecule type" value="Genomic_DNA"/>
</dbReference>
<protein>
    <submittedName>
        <fullName evidence="1">Putative toxin-antitoxin system</fullName>
    </submittedName>
</protein>
<evidence type="ECO:0000313" key="2">
    <source>
        <dbReference type="Proteomes" id="UP000027661"/>
    </source>
</evidence>
<comment type="caution">
    <text evidence="1">The sequence shown here is derived from an EMBL/GenBank/DDBJ whole genome shotgun (WGS) entry which is preliminary data.</text>
</comment>
<dbReference type="Gene3D" id="1.20.120.330">
    <property type="entry name" value="Nucleotidyltransferases domain 2"/>
    <property type="match status" value="1"/>
</dbReference>
<dbReference type="SUPFAM" id="SSF81593">
    <property type="entry name" value="Nucleotidyltransferase substrate binding subunit/domain"/>
    <property type="match status" value="1"/>
</dbReference>
<dbReference type="RefSeq" id="WP_005843726.1">
    <property type="nucleotide sequence ID" value="NZ_JNHM01000081.1"/>
</dbReference>
<evidence type="ECO:0000313" key="1">
    <source>
        <dbReference type="EMBL" id="KDS48495.1"/>
    </source>
</evidence>
<dbReference type="PATRIC" id="fig|1339352.3.peg.3162"/>
<dbReference type="Proteomes" id="UP000027661">
    <property type="component" value="Unassembled WGS sequence"/>
</dbReference>
<sequence>MTEKKKEITERLEREFDVCDKHILRINEALEGLGVNIPMSADCYSNLTTEQVRCIDQFIFRFSKLQDSMGAKIFRYILEYLDEDITALPMRDILNRLERYLIIPSADEWTYIRELRNEISHDYPLLETDVAAILNELFSKTDIIFSIYSKLKSVFNNNRHA</sequence>
<gene>
    <name evidence="1" type="ORF">M099_3328</name>
</gene>
<proteinExistence type="predicted"/>